<protein>
    <submittedName>
        <fullName evidence="3">Uncharacterized protein</fullName>
    </submittedName>
</protein>
<reference evidence="3 4" key="1">
    <citation type="journal article" date="2009" name="Nat. Genet.">
        <title>The genome of the cucumber, Cucumis sativus L.</title>
        <authorList>
            <person name="Huang S."/>
            <person name="Li R."/>
            <person name="Zhang Z."/>
            <person name="Li L."/>
            <person name="Gu X."/>
            <person name="Fan W."/>
            <person name="Lucas W.J."/>
            <person name="Wang X."/>
            <person name="Xie B."/>
            <person name="Ni P."/>
            <person name="Ren Y."/>
            <person name="Zhu H."/>
            <person name="Li J."/>
            <person name="Lin K."/>
            <person name="Jin W."/>
            <person name="Fei Z."/>
            <person name="Li G."/>
            <person name="Staub J."/>
            <person name="Kilian A."/>
            <person name="van der Vossen E.A."/>
            <person name="Wu Y."/>
            <person name="Guo J."/>
            <person name="He J."/>
            <person name="Jia Z."/>
            <person name="Ren Y."/>
            <person name="Tian G."/>
            <person name="Lu Y."/>
            <person name="Ruan J."/>
            <person name="Qian W."/>
            <person name="Wang M."/>
            <person name="Huang Q."/>
            <person name="Li B."/>
            <person name="Xuan Z."/>
            <person name="Cao J."/>
            <person name="Asan"/>
            <person name="Wu Z."/>
            <person name="Zhang J."/>
            <person name="Cai Q."/>
            <person name="Bai Y."/>
            <person name="Zhao B."/>
            <person name="Han Y."/>
            <person name="Li Y."/>
            <person name="Li X."/>
            <person name="Wang S."/>
            <person name="Shi Q."/>
            <person name="Liu S."/>
            <person name="Cho W.K."/>
            <person name="Kim J.Y."/>
            <person name="Xu Y."/>
            <person name="Heller-Uszynska K."/>
            <person name="Miao H."/>
            <person name="Cheng Z."/>
            <person name="Zhang S."/>
            <person name="Wu J."/>
            <person name="Yang Y."/>
            <person name="Kang H."/>
            <person name="Li M."/>
            <person name="Liang H."/>
            <person name="Ren X."/>
            <person name="Shi Z."/>
            <person name="Wen M."/>
            <person name="Jian M."/>
            <person name="Yang H."/>
            <person name="Zhang G."/>
            <person name="Yang Z."/>
            <person name="Chen R."/>
            <person name="Liu S."/>
            <person name="Li J."/>
            <person name="Ma L."/>
            <person name="Liu H."/>
            <person name="Zhou Y."/>
            <person name="Zhao J."/>
            <person name="Fang X."/>
            <person name="Li G."/>
            <person name="Fang L."/>
            <person name="Li Y."/>
            <person name="Liu D."/>
            <person name="Zheng H."/>
            <person name="Zhang Y."/>
            <person name="Qin N."/>
            <person name="Li Z."/>
            <person name="Yang G."/>
            <person name="Yang S."/>
            <person name="Bolund L."/>
            <person name="Kristiansen K."/>
            <person name="Zheng H."/>
            <person name="Li S."/>
            <person name="Zhang X."/>
            <person name="Yang H."/>
            <person name="Wang J."/>
            <person name="Sun R."/>
            <person name="Zhang B."/>
            <person name="Jiang S."/>
            <person name="Wang J."/>
            <person name="Du Y."/>
            <person name="Li S."/>
        </authorList>
    </citation>
    <scope>NUCLEOTIDE SEQUENCE [LARGE SCALE GENOMIC DNA]</scope>
    <source>
        <strain evidence="4">cv. 9930</strain>
    </source>
</reference>
<feature type="chain" id="PRO_5001966097" evidence="2">
    <location>
        <begin position="36"/>
        <end position="106"/>
    </location>
</feature>
<evidence type="ECO:0000256" key="2">
    <source>
        <dbReference type="SAM" id="SignalP"/>
    </source>
</evidence>
<gene>
    <name evidence="3" type="ORF">Csa_2G176190</name>
</gene>
<keyword evidence="4" id="KW-1185">Reference proteome</keyword>
<dbReference type="OrthoDB" id="1815178at2759"/>
<name>A0A0A0LI79_CUCSA</name>
<reference evidence="3 4" key="4">
    <citation type="journal article" date="2011" name="BMC Genomics">
        <title>RNA-Seq improves annotation of protein-coding genes in the cucumber genome.</title>
        <authorList>
            <person name="Li Z."/>
            <person name="Zhang Z."/>
            <person name="Yan P."/>
            <person name="Huang S."/>
            <person name="Fei Z."/>
            <person name="Lin K."/>
        </authorList>
    </citation>
    <scope>NUCLEOTIDE SEQUENCE [LARGE SCALE GENOMIC DNA]</scope>
    <source>
        <strain evidence="4">cv. 9930</strain>
    </source>
</reference>
<evidence type="ECO:0000256" key="1">
    <source>
        <dbReference type="SAM" id="MobiDB-lite"/>
    </source>
</evidence>
<keyword evidence="2" id="KW-0732">Signal</keyword>
<feature type="compositionally biased region" description="Polar residues" evidence="1">
    <location>
        <begin position="39"/>
        <end position="52"/>
    </location>
</feature>
<dbReference type="KEGG" id="csv:101203749"/>
<dbReference type="EMBL" id="CM002923">
    <property type="protein sequence ID" value="KGN61605.1"/>
    <property type="molecule type" value="Genomic_DNA"/>
</dbReference>
<proteinExistence type="predicted"/>
<evidence type="ECO:0000313" key="4">
    <source>
        <dbReference type="Proteomes" id="UP000029981"/>
    </source>
</evidence>
<dbReference type="Gramene" id="KGN61605">
    <property type="protein sequence ID" value="KGN61605"/>
    <property type="gene ID" value="Csa_2G176190"/>
</dbReference>
<reference evidence="3 4" key="2">
    <citation type="journal article" date="2009" name="PLoS ONE">
        <title>An integrated genetic and cytogenetic map of the cucumber genome.</title>
        <authorList>
            <person name="Ren Y."/>
            <person name="Zhang Z."/>
            <person name="Liu J."/>
            <person name="Staub J.E."/>
            <person name="Han Y."/>
            <person name="Cheng Z."/>
            <person name="Li X."/>
            <person name="Lu J."/>
            <person name="Miao H."/>
            <person name="Kang H."/>
            <person name="Xie B."/>
            <person name="Gu X."/>
            <person name="Wang X."/>
            <person name="Du Y."/>
            <person name="Jin W."/>
            <person name="Huang S."/>
        </authorList>
    </citation>
    <scope>NUCLEOTIDE SEQUENCE [LARGE SCALE GENOMIC DNA]</scope>
    <source>
        <strain evidence="4">cv. 9930</strain>
    </source>
</reference>
<sequence>MRFPVGKTQTPKATMFLKYFLLLLLAVVLLTTTQALKHPSNSNQEVIPTTDVTHGKLPTTITDPNEESKFYRRPSPYKKPYKRPPYKRYPPYKKRPPYKKYPPSSH</sequence>
<accession>A0A0A0LI79</accession>
<feature type="region of interest" description="Disordered" evidence="1">
    <location>
        <begin position="38"/>
        <end position="106"/>
    </location>
</feature>
<organism evidence="3 4">
    <name type="scientific">Cucumis sativus</name>
    <name type="common">Cucumber</name>
    <dbReference type="NCBI Taxonomy" id="3659"/>
    <lineage>
        <taxon>Eukaryota</taxon>
        <taxon>Viridiplantae</taxon>
        <taxon>Streptophyta</taxon>
        <taxon>Embryophyta</taxon>
        <taxon>Tracheophyta</taxon>
        <taxon>Spermatophyta</taxon>
        <taxon>Magnoliopsida</taxon>
        <taxon>eudicotyledons</taxon>
        <taxon>Gunneridae</taxon>
        <taxon>Pentapetalae</taxon>
        <taxon>rosids</taxon>
        <taxon>fabids</taxon>
        <taxon>Cucurbitales</taxon>
        <taxon>Cucurbitaceae</taxon>
        <taxon>Benincaseae</taxon>
        <taxon>Cucumis</taxon>
    </lineage>
</organism>
<reference evidence="3 4" key="3">
    <citation type="journal article" date="2010" name="BMC Genomics">
        <title>Transcriptome sequencing and comparative analysis of cucumber flowers with different sex types.</title>
        <authorList>
            <person name="Guo S."/>
            <person name="Zheng Y."/>
            <person name="Joung J.G."/>
            <person name="Liu S."/>
            <person name="Zhang Z."/>
            <person name="Crasta O.R."/>
            <person name="Sobral B.W."/>
            <person name="Xu Y."/>
            <person name="Huang S."/>
            <person name="Fei Z."/>
        </authorList>
    </citation>
    <scope>NUCLEOTIDE SEQUENCE [LARGE SCALE GENOMIC DNA]</scope>
    <source>
        <strain evidence="4">cv. 9930</strain>
    </source>
</reference>
<dbReference type="AlphaFoldDB" id="A0A0A0LI79"/>
<dbReference type="STRING" id="3659.A0A0A0LI79"/>
<feature type="signal peptide" evidence="2">
    <location>
        <begin position="1"/>
        <end position="35"/>
    </location>
</feature>
<evidence type="ECO:0000313" key="3">
    <source>
        <dbReference type="EMBL" id="KGN61605.1"/>
    </source>
</evidence>
<feature type="compositionally biased region" description="Basic residues" evidence="1">
    <location>
        <begin position="71"/>
        <end position="98"/>
    </location>
</feature>
<dbReference type="Proteomes" id="UP000029981">
    <property type="component" value="Chromosome 2"/>
</dbReference>